<protein>
    <recommendedName>
        <fullName evidence="5">ABC-2 type transport system permease protein</fullName>
    </recommendedName>
</protein>
<feature type="transmembrane region" description="Helical" evidence="2">
    <location>
        <begin position="330"/>
        <end position="355"/>
    </location>
</feature>
<evidence type="ECO:0000256" key="2">
    <source>
        <dbReference type="SAM" id="Phobius"/>
    </source>
</evidence>
<keyword evidence="2" id="KW-0812">Transmembrane</keyword>
<dbReference type="Proteomes" id="UP000184512">
    <property type="component" value="Unassembled WGS sequence"/>
</dbReference>
<dbReference type="OrthoDB" id="4017294at2"/>
<feature type="region of interest" description="Disordered" evidence="1">
    <location>
        <begin position="496"/>
        <end position="531"/>
    </location>
</feature>
<dbReference type="STRING" id="1123357.SAMN02745244_03585"/>
<proteinExistence type="predicted"/>
<keyword evidence="4" id="KW-1185">Reference proteome</keyword>
<feature type="transmembrane region" description="Helical" evidence="2">
    <location>
        <begin position="176"/>
        <end position="196"/>
    </location>
</feature>
<keyword evidence="2" id="KW-0472">Membrane</keyword>
<feature type="transmembrane region" description="Helical" evidence="2">
    <location>
        <begin position="375"/>
        <end position="401"/>
    </location>
</feature>
<dbReference type="AlphaFoldDB" id="A0A1M6N943"/>
<feature type="transmembrane region" description="Helical" evidence="2">
    <location>
        <begin position="63"/>
        <end position="84"/>
    </location>
</feature>
<feature type="compositionally biased region" description="Basic residues" evidence="1">
    <location>
        <begin position="510"/>
        <end position="522"/>
    </location>
</feature>
<reference evidence="4" key="1">
    <citation type="submission" date="2016-11" db="EMBL/GenBank/DDBJ databases">
        <authorList>
            <person name="Varghese N."/>
            <person name="Submissions S."/>
        </authorList>
    </citation>
    <scope>NUCLEOTIDE SEQUENCE [LARGE SCALE GENOMIC DNA]</scope>
    <source>
        <strain evidence="4">DSM 12906</strain>
    </source>
</reference>
<evidence type="ECO:0008006" key="5">
    <source>
        <dbReference type="Google" id="ProtNLM"/>
    </source>
</evidence>
<name>A0A1M6N943_9ACTN</name>
<gene>
    <name evidence="3" type="ORF">SAMN02745244_03585</name>
</gene>
<feature type="transmembrane region" description="Helical" evidence="2">
    <location>
        <begin position="468"/>
        <end position="487"/>
    </location>
</feature>
<sequence>MSAWTPRLNETPAAAHLGGQSSIPTPGHGHSLRRSAIISRMFGRYVIRRVLSLGPLRSPGTRAFLAGAVLVFTGGGAVIAFQFLKPVGNDLMMWTYVHDLATISVTMMATAIFLGLRLILGGSESFLTLTYQLPVTNQERRAAMLWFEVVSVTVLISLLTAATLTATLLLLGPSGVWLACTPLLTALTCYLLLSILYNLGDRLLTRLGLLRARQSILLLIVFAGLLLFNSQIPRMVTTVSIGDGERMLLGVNLFPWMVASFGPFSLISAALLLPCLWLIALATAPVVPPGNTRFTNLPLPWLPHGAWGLHLAYALRNGHLWLGMSLSSALFTYLLISGGMHPLWAGLLLVIPGMYHYGNTGGARAMHPDQSALRIWWRILGTELAVVGALLVVLTAIACAVRPALLAGAPAPILAVLGSVLFSVLVGCAFPAENDNPFSVLLGLLVLCLCLGFVGIVSGLLDLPNSTTIPLLVALHILAAGASVLAIHTNESRTRHVTLPERNRLPGGGRHGHPDHRRRHPAVSHGFNARG</sequence>
<dbReference type="EMBL" id="FQZG01000108">
    <property type="protein sequence ID" value="SHJ92260.1"/>
    <property type="molecule type" value="Genomic_DNA"/>
</dbReference>
<accession>A0A1M6N943</accession>
<feature type="transmembrane region" description="Helical" evidence="2">
    <location>
        <begin position="216"/>
        <end position="233"/>
    </location>
</feature>
<feature type="transmembrane region" description="Helical" evidence="2">
    <location>
        <begin position="438"/>
        <end position="461"/>
    </location>
</feature>
<dbReference type="RefSeq" id="WP_073191220.1">
    <property type="nucleotide sequence ID" value="NZ_FQZG01000108.1"/>
</dbReference>
<organism evidence="3 4">
    <name type="scientific">Tessaracoccus bendigoensis DSM 12906</name>
    <dbReference type="NCBI Taxonomy" id="1123357"/>
    <lineage>
        <taxon>Bacteria</taxon>
        <taxon>Bacillati</taxon>
        <taxon>Actinomycetota</taxon>
        <taxon>Actinomycetes</taxon>
        <taxon>Propionibacteriales</taxon>
        <taxon>Propionibacteriaceae</taxon>
        <taxon>Tessaracoccus</taxon>
    </lineage>
</organism>
<evidence type="ECO:0000313" key="4">
    <source>
        <dbReference type="Proteomes" id="UP000184512"/>
    </source>
</evidence>
<evidence type="ECO:0000313" key="3">
    <source>
        <dbReference type="EMBL" id="SHJ92260.1"/>
    </source>
</evidence>
<feature type="transmembrane region" description="Helical" evidence="2">
    <location>
        <begin position="145"/>
        <end position="170"/>
    </location>
</feature>
<feature type="transmembrane region" description="Helical" evidence="2">
    <location>
        <begin position="253"/>
        <end position="279"/>
    </location>
</feature>
<keyword evidence="2" id="KW-1133">Transmembrane helix</keyword>
<feature type="transmembrane region" description="Helical" evidence="2">
    <location>
        <begin position="96"/>
        <end position="120"/>
    </location>
</feature>
<feature type="transmembrane region" description="Helical" evidence="2">
    <location>
        <begin position="413"/>
        <end position="432"/>
    </location>
</feature>
<evidence type="ECO:0000256" key="1">
    <source>
        <dbReference type="SAM" id="MobiDB-lite"/>
    </source>
</evidence>